<gene>
    <name evidence="2" type="ORF">NNC64_06115</name>
</gene>
<proteinExistence type="predicted"/>
<dbReference type="Proteomes" id="UP001205531">
    <property type="component" value="Unassembled WGS sequence"/>
</dbReference>
<keyword evidence="2" id="KW-0808">Transferase</keyword>
<sequence>MKIGILTYHSEINYGCTLQAYAMQEAYKELGHDPIIINRFITPDNGLLLGPFARKGLLGIIKNIVLSILGVGTYSMCLRVIKTLKFHHKYLHKTSYSFYDWKDAPKHLGLDLISVGSDQIWNANLYSPVPYLLKDVDPAIPGISYAASIGMPKLADKYLQDYIDGFARFKAISVREKQGVELIEGLGYNVTQVVDPTLLVDPTIWEKFKSQKHYKRKRLLCYTLAENLLDLLPVLEVFGKKNDCDVILFPDRFERWAGLNQKGLKQMYLLKKRLSQSSVKVYISAAIEDFMREISAATWIVTNSYHAMMFSIIYRKNVRIIVPTDPVRKGMHARMQEFEGSIIEGPLMQDNIESALASFENNEEVTYNEGMLKQKVQFSRNWLIKQLNTISNGKNR</sequence>
<reference evidence="2" key="1">
    <citation type="submission" date="2022-07" db="EMBL/GenBank/DDBJ databases">
        <title>Prevotella copri.</title>
        <authorList>
            <person name="Yang C."/>
        </authorList>
    </citation>
    <scope>NUCLEOTIDE SEQUENCE</scope>
    <source>
        <strain evidence="2">HF2107</strain>
    </source>
</reference>
<protein>
    <submittedName>
        <fullName evidence="2">Polysaccharide pyruvyl transferase family protein</fullName>
    </submittedName>
</protein>
<accession>A0AAW5IL34</accession>
<evidence type="ECO:0000313" key="2">
    <source>
        <dbReference type="EMBL" id="MCP9564144.1"/>
    </source>
</evidence>
<dbReference type="Pfam" id="PF04230">
    <property type="entry name" value="PS_pyruv_trans"/>
    <property type="match status" value="1"/>
</dbReference>
<evidence type="ECO:0000259" key="1">
    <source>
        <dbReference type="Pfam" id="PF04230"/>
    </source>
</evidence>
<comment type="caution">
    <text evidence="2">The sequence shown here is derived from an EMBL/GenBank/DDBJ whole genome shotgun (WGS) entry which is preliminary data.</text>
</comment>
<dbReference type="GO" id="GO:0016740">
    <property type="term" value="F:transferase activity"/>
    <property type="evidence" value="ECO:0007669"/>
    <property type="project" value="UniProtKB-KW"/>
</dbReference>
<dbReference type="AlphaFoldDB" id="A0AAW5IL34"/>
<dbReference type="RefSeq" id="WP_254951605.1">
    <property type="nucleotide sequence ID" value="NZ_JANDWY010000010.1"/>
</dbReference>
<name>A0AAW5IL34_9BACT</name>
<organism evidence="2 3">
    <name type="scientific">Segatella copri</name>
    <dbReference type="NCBI Taxonomy" id="165179"/>
    <lineage>
        <taxon>Bacteria</taxon>
        <taxon>Pseudomonadati</taxon>
        <taxon>Bacteroidota</taxon>
        <taxon>Bacteroidia</taxon>
        <taxon>Bacteroidales</taxon>
        <taxon>Prevotellaceae</taxon>
        <taxon>Segatella</taxon>
    </lineage>
</organism>
<dbReference type="EMBL" id="JANDWZ010000009">
    <property type="protein sequence ID" value="MCP9564144.1"/>
    <property type="molecule type" value="Genomic_DNA"/>
</dbReference>
<feature type="domain" description="Polysaccharide pyruvyl transferase" evidence="1">
    <location>
        <begin position="13"/>
        <end position="321"/>
    </location>
</feature>
<evidence type="ECO:0000313" key="3">
    <source>
        <dbReference type="Proteomes" id="UP001205531"/>
    </source>
</evidence>
<dbReference type="InterPro" id="IPR007345">
    <property type="entry name" value="Polysacch_pyruvyl_Trfase"/>
</dbReference>